<dbReference type="SUPFAM" id="SSF55594">
    <property type="entry name" value="HPr-like"/>
    <property type="match status" value="1"/>
</dbReference>
<dbReference type="InterPro" id="IPR000032">
    <property type="entry name" value="HPr-like"/>
</dbReference>
<accession>A0ABN8FTF9</accession>
<proteinExistence type="predicted"/>
<dbReference type="Gene3D" id="3.30.1340.10">
    <property type="entry name" value="HPr-like"/>
    <property type="match status" value="1"/>
</dbReference>
<evidence type="ECO:0000313" key="3">
    <source>
        <dbReference type="Proteomes" id="UP000838821"/>
    </source>
</evidence>
<dbReference type="Pfam" id="PF00381">
    <property type="entry name" value="PTS-HPr"/>
    <property type="match status" value="1"/>
</dbReference>
<evidence type="ECO:0000313" key="2">
    <source>
        <dbReference type="EMBL" id="CAH1192109.1"/>
    </source>
</evidence>
<feature type="domain" description="HPr" evidence="1">
    <location>
        <begin position="20"/>
        <end position="83"/>
    </location>
</feature>
<dbReference type="RefSeq" id="WP_236284054.1">
    <property type="nucleotide sequence ID" value="NZ_CAKMMW010000001.1"/>
</dbReference>
<keyword evidence="3" id="KW-1185">Reference proteome</keyword>
<gene>
    <name evidence="2" type="ORF">PAECIP111891_00205</name>
</gene>
<sequence length="97" mass="10961">MKIDWTFTLDQPWTLDRVLNFVTMANQYTSQIYLGSHGEKVNAKGLLGIVSWSMSLRKQSTIALQLEGIDAQEAFEGVSTYLQNQDDALHTTYSRSS</sequence>
<dbReference type="Proteomes" id="UP000838821">
    <property type="component" value="Unassembled WGS sequence"/>
</dbReference>
<comment type="caution">
    <text evidence="2">The sequence shown here is derived from an EMBL/GenBank/DDBJ whole genome shotgun (WGS) entry which is preliminary data.</text>
</comment>
<organism evidence="2 3">
    <name type="scientific">Paenibacillus allorhizoplanae</name>
    <dbReference type="NCBI Taxonomy" id="2905648"/>
    <lineage>
        <taxon>Bacteria</taxon>
        <taxon>Bacillati</taxon>
        <taxon>Bacillota</taxon>
        <taxon>Bacilli</taxon>
        <taxon>Bacillales</taxon>
        <taxon>Paenibacillaceae</taxon>
        <taxon>Paenibacillus</taxon>
    </lineage>
</organism>
<dbReference type="InterPro" id="IPR035895">
    <property type="entry name" value="HPr-like_sf"/>
</dbReference>
<reference evidence="2" key="1">
    <citation type="submission" date="2022-01" db="EMBL/GenBank/DDBJ databases">
        <authorList>
            <person name="Criscuolo A."/>
        </authorList>
    </citation>
    <scope>NUCLEOTIDE SEQUENCE</scope>
    <source>
        <strain evidence="2">CIP111891</strain>
    </source>
</reference>
<protein>
    <recommendedName>
        <fullName evidence="1">HPr domain-containing protein</fullName>
    </recommendedName>
</protein>
<evidence type="ECO:0000259" key="1">
    <source>
        <dbReference type="Pfam" id="PF00381"/>
    </source>
</evidence>
<name>A0ABN8FTF9_9BACL</name>
<dbReference type="EMBL" id="CAKMMW010000001">
    <property type="protein sequence ID" value="CAH1192109.1"/>
    <property type="molecule type" value="Genomic_DNA"/>
</dbReference>